<reference evidence="2" key="1">
    <citation type="submission" date="2014-11" db="EMBL/GenBank/DDBJ databases">
        <authorList>
            <person name="Otto D Thomas"/>
            <person name="Naeem Raeece"/>
        </authorList>
    </citation>
    <scope>NUCLEOTIDE SEQUENCE</scope>
</reference>
<organism evidence="2">
    <name type="scientific">Chromera velia CCMP2878</name>
    <dbReference type="NCBI Taxonomy" id="1169474"/>
    <lineage>
        <taxon>Eukaryota</taxon>
        <taxon>Sar</taxon>
        <taxon>Alveolata</taxon>
        <taxon>Colpodellida</taxon>
        <taxon>Chromeraceae</taxon>
        <taxon>Chromera</taxon>
    </lineage>
</organism>
<sequence>MVLVQFRCSAGGWEGEGRGLKIRGCRVPEWAGDWRTSPDVLLEKAAAKCGSMEECIRRTRATRTGTRRRGDPGEEDARVPFRASSLHKSRKVLAGDQTADGVPHSFWSLLLEQVERTILPTTAEHGEERIEKESDQNANPDNQHPMGAVCKIGGAAGARG</sequence>
<evidence type="ECO:0000313" key="2">
    <source>
        <dbReference type="EMBL" id="CEM36720.1"/>
    </source>
</evidence>
<accession>A0A0G4GZQ9</accession>
<feature type="region of interest" description="Disordered" evidence="1">
    <location>
        <begin position="122"/>
        <end position="160"/>
    </location>
</feature>
<feature type="compositionally biased region" description="Basic and acidic residues" evidence="1">
    <location>
        <begin position="124"/>
        <end position="135"/>
    </location>
</feature>
<dbReference type="EMBL" id="CDMZ01001727">
    <property type="protein sequence ID" value="CEM36720.1"/>
    <property type="molecule type" value="Genomic_DNA"/>
</dbReference>
<proteinExistence type="predicted"/>
<feature type="compositionally biased region" description="Basic and acidic residues" evidence="1">
    <location>
        <begin position="68"/>
        <end position="79"/>
    </location>
</feature>
<name>A0A0G4GZQ9_9ALVE</name>
<protein>
    <submittedName>
        <fullName evidence="2">Uncharacterized protein</fullName>
    </submittedName>
</protein>
<feature type="region of interest" description="Disordered" evidence="1">
    <location>
        <begin position="60"/>
        <end position="82"/>
    </location>
</feature>
<gene>
    <name evidence="2" type="ORF">Cvel_24072</name>
</gene>
<dbReference type="VEuPathDB" id="CryptoDB:Cvel_24072"/>
<evidence type="ECO:0000256" key="1">
    <source>
        <dbReference type="SAM" id="MobiDB-lite"/>
    </source>
</evidence>
<dbReference type="AlphaFoldDB" id="A0A0G4GZQ9"/>